<dbReference type="Proteomes" id="UP000030763">
    <property type="component" value="Unassembled WGS sequence"/>
</dbReference>
<dbReference type="GeneID" id="25336572"/>
<reference evidence="1" key="1">
    <citation type="submission" date="2013-10" db="EMBL/GenBank/DDBJ databases">
        <title>Genomic analysis of the causative agents of coccidiosis in chickens.</title>
        <authorList>
            <person name="Reid A.J."/>
            <person name="Blake D."/>
            <person name="Billington K."/>
            <person name="Browne H."/>
            <person name="Dunn M."/>
            <person name="Hung S."/>
            <person name="Kawahara F."/>
            <person name="Miranda-Saavedra D."/>
            <person name="Mourier T."/>
            <person name="Nagra H."/>
            <person name="Otto T.D."/>
            <person name="Rawlings N."/>
            <person name="Sanchez A."/>
            <person name="Sanders M."/>
            <person name="Subramaniam C."/>
            <person name="Tay Y."/>
            <person name="Dear P."/>
            <person name="Doerig C."/>
            <person name="Gruber A."/>
            <person name="Parkinson J."/>
            <person name="Shirley M."/>
            <person name="Wan K.L."/>
            <person name="Berriman M."/>
            <person name="Tomley F."/>
            <person name="Pain A."/>
        </authorList>
    </citation>
    <scope>NUCLEOTIDE SEQUENCE [LARGE SCALE GENOMIC DNA]</scope>
    <source>
        <strain evidence="1">Weybridge</strain>
    </source>
</reference>
<dbReference type="OrthoDB" id="333551at2759"/>
<sequence>MSSTYGWLTESALAIERPIPIRGVSQQSQLRLSSIVRKQQESQQQRVDAQRPVFVEAAKEGRVFTHDVPCSRRWTRPSKKPLDWIGRQFAGRNDGVALRDAADERDRISHTPDINAVSAHLERKAKLYDRLVGGLDHSASALQLLQLNQKRRVVQRDTPVVGPTGPLLSTEALAALLNFSEGSDVCQDNEK</sequence>
<accession>U6ME31</accession>
<dbReference type="VEuPathDB" id="ToxoDB:EMWEY_00025860"/>
<dbReference type="AlphaFoldDB" id="U6ME31"/>
<gene>
    <name evidence="1" type="ORF">EMWEY_00025860</name>
</gene>
<proteinExistence type="predicted"/>
<organism evidence="1 2">
    <name type="scientific">Eimeria maxima</name>
    <name type="common">Coccidian parasite</name>
    <dbReference type="NCBI Taxonomy" id="5804"/>
    <lineage>
        <taxon>Eukaryota</taxon>
        <taxon>Sar</taxon>
        <taxon>Alveolata</taxon>
        <taxon>Apicomplexa</taxon>
        <taxon>Conoidasida</taxon>
        <taxon>Coccidia</taxon>
        <taxon>Eucoccidiorida</taxon>
        <taxon>Eimeriorina</taxon>
        <taxon>Eimeriidae</taxon>
        <taxon>Eimeria</taxon>
    </lineage>
</organism>
<evidence type="ECO:0000313" key="1">
    <source>
        <dbReference type="EMBL" id="CDJ59930.1"/>
    </source>
</evidence>
<name>U6ME31_EIMMA</name>
<keyword evidence="2" id="KW-1185">Reference proteome</keyword>
<dbReference type="RefSeq" id="XP_013336575.1">
    <property type="nucleotide sequence ID" value="XM_013481121.1"/>
</dbReference>
<protein>
    <submittedName>
        <fullName evidence="1">Uncharacterized protein</fullName>
    </submittedName>
</protein>
<reference evidence="1" key="2">
    <citation type="submission" date="2013-10" db="EMBL/GenBank/DDBJ databases">
        <authorList>
            <person name="Aslett M."/>
        </authorList>
    </citation>
    <scope>NUCLEOTIDE SEQUENCE [LARGE SCALE GENOMIC DNA]</scope>
    <source>
        <strain evidence="1">Weybridge</strain>
    </source>
</reference>
<dbReference type="EMBL" id="HG721004">
    <property type="protein sequence ID" value="CDJ59930.1"/>
    <property type="molecule type" value="Genomic_DNA"/>
</dbReference>
<evidence type="ECO:0000313" key="2">
    <source>
        <dbReference type="Proteomes" id="UP000030763"/>
    </source>
</evidence>
<dbReference type="OMA" id="MSSTYGW"/>